<dbReference type="GO" id="GO:0051123">
    <property type="term" value="P:RNA polymerase II preinitiation complex assembly"/>
    <property type="evidence" value="ECO:0007669"/>
    <property type="project" value="TreeGrafter"/>
</dbReference>
<feature type="compositionally biased region" description="Basic and acidic residues" evidence="1">
    <location>
        <begin position="78"/>
        <end position="94"/>
    </location>
</feature>
<dbReference type="GO" id="GO:0016251">
    <property type="term" value="F:RNA polymerase II general transcription initiation factor activity"/>
    <property type="evidence" value="ECO:0007669"/>
    <property type="project" value="InterPro"/>
</dbReference>
<comment type="caution">
    <text evidence="2">The sequence shown here is derived from an EMBL/GenBank/DDBJ whole genome shotgun (WGS) entry which is preliminary data.</text>
</comment>
<evidence type="ECO:0000313" key="2">
    <source>
        <dbReference type="EMBL" id="KAG9970236.1"/>
    </source>
</evidence>
<keyword evidence="3" id="KW-1185">Reference proteome</keyword>
<feature type="compositionally biased region" description="Polar residues" evidence="1">
    <location>
        <begin position="173"/>
        <end position="182"/>
    </location>
</feature>
<feature type="compositionally biased region" description="Low complexity" evidence="1">
    <location>
        <begin position="97"/>
        <end position="107"/>
    </location>
</feature>
<evidence type="ECO:0000256" key="1">
    <source>
        <dbReference type="SAM" id="MobiDB-lite"/>
    </source>
</evidence>
<reference evidence="2" key="2">
    <citation type="submission" date="2021-08" db="EMBL/GenBank/DDBJ databases">
        <authorList>
            <person name="Gostincar C."/>
            <person name="Sun X."/>
            <person name="Song Z."/>
            <person name="Gunde-Cimerman N."/>
        </authorList>
    </citation>
    <scope>NUCLEOTIDE SEQUENCE</scope>
    <source>
        <strain evidence="2">EXF-9298</strain>
    </source>
</reference>
<feature type="compositionally biased region" description="Gly residues" evidence="1">
    <location>
        <begin position="156"/>
        <end position="172"/>
    </location>
</feature>
<evidence type="ECO:0000313" key="3">
    <source>
        <dbReference type="Proteomes" id="UP000729357"/>
    </source>
</evidence>
<dbReference type="GO" id="GO:0005669">
    <property type="term" value="C:transcription factor TFIID complex"/>
    <property type="evidence" value="ECO:0007669"/>
    <property type="project" value="InterPro"/>
</dbReference>
<dbReference type="EMBL" id="JAHFXS010002933">
    <property type="protein sequence ID" value="KAG9970236.1"/>
    <property type="molecule type" value="Genomic_DNA"/>
</dbReference>
<gene>
    <name evidence="2" type="ORF">KCU98_g14617</name>
</gene>
<dbReference type="Proteomes" id="UP000729357">
    <property type="component" value="Unassembled WGS sequence"/>
</dbReference>
<dbReference type="GO" id="GO:0017025">
    <property type="term" value="F:TBP-class protein binding"/>
    <property type="evidence" value="ECO:0007669"/>
    <property type="project" value="InterPro"/>
</dbReference>
<dbReference type="PANTHER" id="PTHR13900">
    <property type="entry name" value="TRANSCRIPTION INITIATION FACTOR TFIID"/>
    <property type="match status" value="1"/>
</dbReference>
<name>A0A9P8FDW5_AURME</name>
<dbReference type="InterPro" id="IPR040240">
    <property type="entry name" value="TAF1"/>
</dbReference>
<reference evidence="2" key="1">
    <citation type="journal article" date="2021" name="J Fungi (Basel)">
        <title>Virulence traits and population genomics of the black yeast Aureobasidium melanogenum.</title>
        <authorList>
            <person name="Cernosa A."/>
            <person name="Sun X."/>
            <person name="Gostincar C."/>
            <person name="Fang C."/>
            <person name="Gunde-Cimerman N."/>
            <person name="Song Z."/>
        </authorList>
    </citation>
    <scope>NUCLEOTIDE SEQUENCE</scope>
    <source>
        <strain evidence="2">EXF-9298</strain>
    </source>
</reference>
<dbReference type="GO" id="GO:0004402">
    <property type="term" value="F:histone acetyltransferase activity"/>
    <property type="evidence" value="ECO:0007669"/>
    <property type="project" value="InterPro"/>
</dbReference>
<protein>
    <submittedName>
        <fullName evidence="2">Uncharacterized protein</fullName>
    </submittedName>
</protein>
<feature type="region of interest" description="Disordered" evidence="1">
    <location>
        <begin position="78"/>
        <end position="119"/>
    </location>
</feature>
<dbReference type="AlphaFoldDB" id="A0A9P8FDW5"/>
<accession>A0A9P8FDW5</accession>
<feature type="non-terminal residue" evidence="2">
    <location>
        <position position="1"/>
    </location>
</feature>
<proteinExistence type="predicted"/>
<sequence length="182" mass="19358">MSQNNKFMTIKRSVRDKYGNVEEQTETITNPRVIAAYKKRKLLARSQAIDIMNTKATGDEDFDALQKQLMQAEIERLERNMGRRQARERAKGDGADGADAATPAPTGKGKGRSKKNTEGTARKCANCGQVGHIKTNKKLCPMLNGTMKQEDMAVTGFGGGPGPGAAGAGPGGETSSFGALPA</sequence>
<organism evidence="2 3">
    <name type="scientific">Aureobasidium melanogenum</name>
    <name type="common">Aureobasidium pullulans var. melanogenum</name>
    <dbReference type="NCBI Taxonomy" id="46634"/>
    <lineage>
        <taxon>Eukaryota</taxon>
        <taxon>Fungi</taxon>
        <taxon>Dikarya</taxon>
        <taxon>Ascomycota</taxon>
        <taxon>Pezizomycotina</taxon>
        <taxon>Dothideomycetes</taxon>
        <taxon>Dothideomycetidae</taxon>
        <taxon>Dothideales</taxon>
        <taxon>Saccotheciaceae</taxon>
        <taxon>Aureobasidium</taxon>
    </lineage>
</organism>
<dbReference type="PANTHER" id="PTHR13900:SF0">
    <property type="entry name" value="TRANSCRIPTION INITIATION FACTOR TFIID SUBUNIT 1"/>
    <property type="match status" value="1"/>
</dbReference>
<feature type="region of interest" description="Disordered" evidence="1">
    <location>
        <begin position="152"/>
        <end position="182"/>
    </location>
</feature>